<keyword evidence="1" id="KW-1133">Transmembrane helix</keyword>
<dbReference type="AlphaFoldDB" id="A0AB73BLN6"/>
<sequence length="164" mass="18793">MSRKVDKEKVKLAICLTLWAGIFSYFFQPYIHENQDAVNVIVTVFSILAGFLIAVITLVGDPKSLPPGTWQVAELGSKLTYNRLIRKKWLFKVYLITLFLIFITILIKGHCPILILILEYAYLFSGFIGSVLSFKLPAALIELQTERIENEIQERRRAENITDD</sequence>
<proteinExistence type="predicted"/>
<protein>
    <submittedName>
        <fullName evidence="2">Uncharacterized protein</fullName>
    </submittedName>
</protein>
<name>A0AB73BLN6_9GAMM</name>
<evidence type="ECO:0000313" key="2">
    <source>
        <dbReference type="EMBL" id="KAA1165462.1"/>
    </source>
</evidence>
<dbReference type="Proteomes" id="UP000324162">
    <property type="component" value="Unassembled WGS sequence"/>
</dbReference>
<gene>
    <name evidence="2" type="ORF">EU508_00585</name>
</gene>
<feature type="transmembrane region" description="Helical" evidence="1">
    <location>
        <begin position="89"/>
        <end position="107"/>
    </location>
</feature>
<accession>A0AB73BLN6</accession>
<feature type="transmembrane region" description="Helical" evidence="1">
    <location>
        <begin position="12"/>
        <end position="31"/>
    </location>
</feature>
<dbReference type="RefSeq" id="WP_149613290.1">
    <property type="nucleotide sequence ID" value="NZ_SEUK01000031.1"/>
</dbReference>
<comment type="caution">
    <text evidence="2">The sequence shown here is derived from an EMBL/GenBank/DDBJ whole genome shotgun (WGS) entry which is preliminary data.</text>
</comment>
<evidence type="ECO:0000313" key="3">
    <source>
        <dbReference type="Proteomes" id="UP000324162"/>
    </source>
</evidence>
<reference evidence="2 3" key="1">
    <citation type="submission" date="2019-01" db="EMBL/GenBank/DDBJ databases">
        <title>Genome sequences of marine Pseudoalteromonas species.</title>
        <authorList>
            <person name="Boraston A.B."/>
            <person name="Hehemann J.-H."/>
            <person name="Vickers C.J."/>
            <person name="Salama-Alber O."/>
            <person name="Abe K."/>
            <person name="Hettle A.J."/>
        </authorList>
    </citation>
    <scope>NUCLEOTIDE SEQUENCE [LARGE SCALE GENOMIC DNA]</scope>
    <source>
        <strain evidence="2 3">PS42</strain>
    </source>
</reference>
<dbReference type="EMBL" id="SEUK01000031">
    <property type="protein sequence ID" value="KAA1165462.1"/>
    <property type="molecule type" value="Genomic_DNA"/>
</dbReference>
<keyword evidence="1" id="KW-0472">Membrane</keyword>
<evidence type="ECO:0000256" key="1">
    <source>
        <dbReference type="SAM" id="Phobius"/>
    </source>
</evidence>
<organism evidence="2 3">
    <name type="scientific">Pseudoalteromonas fuliginea</name>
    <dbReference type="NCBI Taxonomy" id="1872678"/>
    <lineage>
        <taxon>Bacteria</taxon>
        <taxon>Pseudomonadati</taxon>
        <taxon>Pseudomonadota</taxon>
        <taxon>Gammaproteobacteria</taxon>
        <taxon>Alteromonadales</taxon>
        <taxon>Pseudoalteromonadaceae</taxon>
        <taxon>Pseudoalteromonas</taxon>
    </lineage>
</organism>
<feature type="transmembrane region" description="Helical" evidence="1">
    <location>
        <begin position="37"/>
        <end position="59"/>
    </location>
</feature>
<keyword evidence="1" id="KW-0812">Transmembrane</keyword>
<feature type="transmembrane region" description="Helical" evidence="1">
    <location>
        <begin position="113"/>
        <end position="134"/>
    </location>
</feature>